<reference evidence="16" key="1">
    <citation type="submission" date="2013-04" db="EMBL/GenBank/DDBJ databases">
        <title>The genome sequencing project of 58 acetic acid bacteria.</title>
        <authorList>
            <person name="Okamoto-Kainuma A."/>
            <person name="Ishikawa M."/>
            <person name="Umino S."/>
            <person name="Koizumi Y."/>
            <person name="Shiwa Y."/>
            <person name="Yoshikawa H."/>
            <person name="Matsutani M."/>
            <person name="Matsushita K."/>
        </authorList>
    </citation>
    <scope>NUCLEOTIDE SEQUENCE</scope>
    <source>
        <strain evidence="16">NRIC 0535</strain>
    </source>
</reference>
<keyword evidence="17" id="KW-1185">Reference proteome</keyword>
<evidence type="ECO:0000256" key="4">
    <source>
        <dbReference type="ARBA" id="ARBA00022806"/>
    </source>
</evidence>
<comment type="catalytic activity">
    <reaction evidence="8">
        <text>Couples ATP hydrolysis with the unwinding of duplex DNA by translocating in the 3'-5' direction.</text>
        <dbReference type="EC" id="5.6.2.4"/>
    </reaction>
</comment>
<dbReference type="EMBL" id="BAPV01000038">
    <property type="protein sequence ID" value="GBQ91118.1"/>
    <property type="molecule type" value="Genomic_DNA"/>
</dbReference>
<keyword evidence="2 12" id="KW-0547">Nucleotide-binding</keyword>
<comment type="catalytic activity">
    <reaction evidence="11">
        <text>ATP + H2O = ADP + phosphate + H(+)</text>
        <dbReference type="Rhea" id="RHEA:13065"/>
        <dbReference type="ChEBI" id="CHEBI:15377"/>
        <dbReference type="ChEBI" id="CHEBI:15378"/>
        <dbReference type="ChEBI" id="CHEBI:30616"/>
        <dbReference type="ChEBI" id="CHEBI:43474"/>
        <dbReference type="ChEBI" id="CHEBI:456216"/>
        <dbReference type="EC" id="5.6.2.4"/>
    </reaction>
</comment>
<evidence type="ECO:0000256" key="7">
    <source>
        <dbReference type="ARBA" id="ARBA00023235"/>
    </source>
</evidence>
<feature type="binding site" evidence="12">
    <location>
        <begin position="35"/>
        <end position="42"/>
    </location>
    <ligand>
        <name>ATP</name>
        <dbReference type="ChEBI" id="CHEBI:30616"/>
    </ligand>
</feature>
<evidence type="ECO:0000256" key="3">
    <source>
        <dbReference type="ARBA" id="ARBA00022801"/>
    </source>
</evidence>
<dbReference type="Gene3D" id="1.10.486.10">
    <property type="entry name" value="PCRA, domain 4"/>
    <property type="match status" value="1"/>
</dbReference>
<keyword evidence="5 12" id="KW-0067">ATP-binding</keyword>
<dbReference type="PROSITE" id="PS51198">
    <property type="entry name" value="UVRD_HELICASE_ATP_BIND"/>
    <property type="match status" value="1"/>
</dbReference>
<dbReference type="InterPro" id="IPR027417">
    <property type="entry name" value="P-loop_NTPase"/>
</dbReference>
<name>A0ABQ0Q4J6_9PROT</name>
<dbReference type="InterPro" id="IPR014016">
    <property type="entry name" value="UvrD-like_ATP-bd"/>
</dbReference>
<evidence type="ECO:0000256" key="6">
    <source>
        <dbReference type="ARBA" id="ARBA00023125"/>
    </source>
</evidence>
<keyword evidence="7" id="KW-0413">Isomerase</keyword>
<evidence type="ECO:0000256" key="5">
    <source>
        <dbReference type="ARBA" id="ARBA00022840"/>
    </source>
</evidence>
<dbReference type="GO" id="GO:0004386">
    <property type="term" value="F:helicase activity"/>
    <property type="evidence" value="ECO:0007669"/>
    <property type="project" value="UniProtKB-KW"/>
</dbReference>
<evidence type="ECO:0000256" key="2">
    <source>
        <dbReference type="ARBA" id="ARBA00022741"/>
    </source>
</evidence>
<organism evidence="16 17">
    <name type="scientific">Asaia krungthepensis NRIC 0535</name>
    <dbReference type="NCBI Taxonomy" id="1307925"/>
    <lineage>
        <taxon>Bacteria</taxon>
        <taxon>Pseudomonadati</taxon>
        <taxon>Pseudomonadota</taxon>
        <taxon>Alphaproteobacteria</taxon>
        <taxon>Acetobacterales</taxon>
        <taxon>Acetobacteraceae</taxon>
        <taxon>Asaia</taxon>
    </lineage>
</organism>
<dbReference type="PANTHER" id="PTHR11070">
    <property type="entry name" value="UVRD / RECB / PCRA DNA HELICASE FAMILY MEMBER"/>
    <property type="match status" value="1"/>
</dbReference>
<dbReference type="CDD" id="cd17932">
    <property type="entry name" value="DEXQc_UvrD"/>
    <property type="match status" value="1"/>
</dbReference>
<protein>
    <recommendedName>
        <fullName evidence="9">DNA 3'-5' helicase</fullName>
        <ecNumber evidence="9">5.6.2.4</ecNumber>
    </recommendedName>
    <alternativeName>
        <fullName evidence="10">DNA 3'-5' helicase II</fullName>
    </alternativeName>
</protein>
<dbReference type="Gene3D" id="1.10.10.160">
    <property type="match status" value="1"/>
</dbReference>
<dbReference type="SUPFAM" id="SSF52540">
    <property type="entry name" value="P-loop containing nucleoside triphosphate hydrolases"/>
    <property type="match status" value="1"/>
</dbReference>
<proteinExistence type="inferred from homology"/>
<sequence>MYQTATLPDHSSIMSGLTHVQRDAARQPGTVVVLAGAGTGKTKTLVAGIADRICRRGMPAHRILAVTFTNKAAGEMKSRIEAVLGSDHAPRWVGTFHGHGRRQLRNDPDIAGLREGFDICDAEDSRIIVRRLLEEACAAGFDSPDDVTLKQRIRSVSTRIALLKERLILPNDAVSSTEGLIASGQLHEGDDLNAWREAAALYRPYQSHLREANKADFADLLLWPTVTMLRDETYRRDWAGRFDAVLADEFQDVNRLQYLWLRLLSQDHGEFFGVGDDAQSIFGWRGANVAIIRSFLSEFPHGRMIALEENFRSTGHILAAANAVIAADPDRLQKTLYTAAGDGAPIDILNWPGGAEEAKGIVDEIARRGLEGVSFDDMAILYRFNFQSRQLEEALLHAHIPYELVNDTAFWQRVPVKDALALLRLCSSLDDRQSDEAFRRMANRPRRGIGAVFMARLEQISEQSYLSLFETAEKIAAGGKTKAHGALALFTATIREIAGEVGMPVAARLRMLLERTGYFEMHRQEGDEGKTALENLHELCVLAETFPTLEALFDHAALGSVRDDADPVGRVKLMTIHGSKGLEFGHVFLPGWEDTLFPSTNATADPAEERRLAYVALTRGRRRVSVSWCRYRGGRPAAANGFIADIPEASRRQGWPKRRFRLADRNADTGSGPAPNLREFGS</sequence>
<dbReference type="PANTHER" id="PTHR11070:SF2">
    <property type="entry name" value="ATP-DEPENDENT DNA HELICASE SRS2"/>
    <property type="match status" value="1"/>
</dbReference>
<evidence type="ECO:0000313" key="16">
    <source>
        <dbReference type="EMBL" id="GBQ91118.1"/>
    </source>
</evidence>
<keyword evidence="4 12" id="KW-0347">Helicase</keyword>
<keyword evidence="3 12" id="KW-0378">Hydrolase</keyword>
<evidence type="ECO:0000256" key="8">
    <source>
        <dbReference type="ARBA" id="ARBA00034617"/>
    </source>
</evidence>
<evidence type="ECO:0000256" key="9">
    <source>
        <dbReference type="ARBA" id="ARBA00034808"/>
    </source>
</evidence>
<evidence type="ECO:0000256" key="10">
    <source>
        <dbReference type="ARBA" id="ARBA00034923"/>
    </source>
</evidence>
<evidence type="ECO:0000256" key="13">
    <source>
        <dbReference type="SAM" id="MobiDB-lite"/>
    </source>
</evidence>
<dbReference type="Pfam" id="PF13361">
    <property type="entry name" value="UvrD_C"/>
    <property type="match status" value="1"/>
</dbReference>
<evidence type="ECO:0000259" key="14">
    <source>
        <dbReference type="PROSITE" id="PS51198"/>
    </source>
</evidence>
<evidence type="ECO:0000256" key="1">
    <source>
        <dbReference type="ARBA" id="ARBA00009922"/>
    </source>
</evidence>
<dbReference type="PROSITE" id="PS51217">
    <property type="entry name" value="UVRD_HELICASE_CTER"/>
    <property type="match status" value="1"/>
</dbReference>
<dbReference type="Pfam" id="PF00580">
    <property type="entry name" value="UvrD-helicase"/>
    <property type="match status" value="1"/>
</dbReference>
<evidence type="ECO:0000313" key="17">
    <source>
        <dbReference type="Proteomes" id="UP001062776"/>
    </source>
</evidence>
<feature type="domain" description="UvrD-like helicase C-terminal" evidence="15">
    <location>
        <begin position="315"/>
        <end position="581"/>
    </location>
</feature>
<gene>
    <name evidence="16" type="ORF">AA0535_2210</name>
</gene>
<dbReference type="EC" id="5.6.2.4" evidence="9"/>
<evidence type="ECO:0000256" key="12">
    <source>
        <dbReference type="PROSITE-ProRule" id="PRU00560"/>
    </source>
</evidence>
<dbReference type="Proteomes" id="UP001062776">
    <property type="component" value="Unassembled WGS sequence"/>
</dbReference>
<feature type="region of interest" description="Disordered" evidence="13">
    <location>
        <begin position="662"/>
        <end position="682"/>
    </location>
</feature>
<evidence type="ECO:0000256" key="11">
    <source>
        <dbReference type="ARBA" id="ARBA00048988"/>
    </source>
</evidence>
<accession>A0ABQ0Q4J6</accession>
<feature type="domain" description="UvrD-like helicase ATP-binding" evidence="14">
    <location>
        <begin position="14"/>
        <end position="314"/>
    </location>
</feature>
<keyword evidence="6" id="KW-0238">DNA-binding</keyword>
<dbReference type="InterPro" id="IPR000212">
    <property type="entry name" value="DNA_helicase_UvrD/REP"/>
</dbReference>
<dbReference type="InterPro" id="IPR014017">
    <property type="entry name" value="DNA_helicase_UvrD-like_C"/>
</dbReference>
<evidence type="ECO:0000259" key="15">
    <source>
        <dbReference type="PROSITE" id="PS51217"/>
    </source>
</evidence>
<dbReference type="InterPro" id="IPR013986">
    <property type="entry name" value="DExx_box_DNA_helicase_dom_sf"/>
</dbReference>
<comment type="caution">
    <text evidence="16">The sequence shown here is derived from an EMBL/GenBank/DDBJ whole genome shotgun (WGS) entry which is preliminary data.</text>
</comment>
<dbReference type="Gene3D" id="3.40.50.300">
    <property type="entry name" value="P-loop containing nucleotide triphosphate hydrolases"/>
    <property type="match status" value="2"/>
</dbReference>
<comment type="similarity">
    <text evidence="1">Belongs to the helicase family. UvrD subfamily.</text>
</comment>